<reference evidence="1 2" key="2">
    <citation type="journal article" date="2022" name="Mol. Ecol. Resour.">
        <title>The genomes of chicory, endive, great burdock and yacon provide insights into Asteraceae paleo-polyploidization history and plant inulin production.</title>
        <authorList>
            <person name="Fan W."/>
            <person name="Wang S."/>
            <person name="Wang H."/>
            <person name="Wang A."/>
            <person name="Jiang F."/>
            <person name="Liu H."/>
            <person name="Zhao H."/>
            <person name="Xu D."/>
            <person name="Zhang Y."/>
        </authorList>
    </citation>
    <scope>NUCLEOTIDE SEQUENCE [LARGE SCALE GENOMIC DNA]</scope>
    <source>
        <strain evidence="2">cv. Niubang</strain>
    </source>
</reference>
<evidence type="ECO:0000313" key="2">
    <source>
        <dbReference type="Proteomes" id="UP001055879"/>
    </source>
</evidence>
<keyword evidence="2" id="KW-1185">Reference proteome</keyword>
<comment type="caution">
    <text evidence="1">The sequence shown here is derived from an EMBL/GenBank/DDBJ whole genome shotgun (WGS) entry which is preliminary data.</text>
</comment>
<gene>
    <name evidence="1" type="ORF">L6452_13738</name>
</gene>
<protein>
    <submittedName>
        <fullName evidence="1">Uncharacterized protein</fullName>
    </submittedName>
</protein>
<dbReference type="Proteomes" id="UP001055879">
    <property type="component" value="Linkage Group LG04"/>
</dbReference>
<organism evidence="1 2">
    <name type="scientific">Arctium lappa</name>
    <name type="common">Greater burdock</name>
    <name type="synonym">Lappa major</name>
    <dbReference type="NCBI Taxonomy" id="4217"/>
    <lineage>
        <taxon>Eukaryota</taxon>
        <taxon>Viridiplantae</taxon>
        <taxon>Streptophyta</taxon>
        <taxon>Embryophyta</taxon>
        <taxon>Tracheophyta</taxon>
        <taxon>Spermatophyta</taxon>
        <taxon>Magnoliopsida</taxon>
        <taxon>eudicotyledons</taxon>
        <taxon>Gunneridae</taxon>
        <taxon>Pentapetalae</taxon>
        <taxon>asterids</taxon>
        <taxon>campanulids</taxon>
        <taxon>Asterales</taxon>
        <taxon>Asteraceae</taxon>
        <taxon>Carduoideae</taxon>
        <taxon>Cardueae</taxon>
        <taxon>Arctiinae</taxon>
        <taxon>Arctium</taxon>
    </lineage>
</organism>
<proteinExistence type="predicted"/>
<evidence type="ECO:0000313" key="1">
    <source>
        <dbReference type="EMBL" id="KAI3734273.1"/>
    </source>
</evidence>
<dbReference type="EMBL" id="CM042050">
    <property type="protein sequence ID" value="KAI3734273.1"/>
    <property type="molecule type" value="Genomic_DNA"/>
</dbReference>
<name>A0ACB9CIY4_ARCLA</name>
<reference evidence="2" key="1">
    <citation type="journal article" date="2022" name="Mol. Ecol. Resour.">
        <title>The genomes of chicory, endive, great burdock and yacon provide insights into Asteraceae palaeo-polyploidization history and plant inulin production.</title>
        <authorList>
            <person name="Fan W."/>
            <person name="Wang S."/>
            <person name="Wang H."/>
            <person name="Wang A."/>
            <person name="Jiang F."/>
            <person name="Liu H."/>
            <person name="Zhao H."/>
            <person name="Xu D."/>
            <person name="Zhang Y."/>
        </authorList>
    </citation>
    <scope>NUCLEOTIDE SEQUENCE [LARGE SCALE GENOMIC DNA]</scope>
    <source>
        <strain evidence="2">cv. Niubang</strain>
    </source>
</reference>
<accession>A0ACB9CIY4</accession>
<sequence>MILCLICLKVPDCSQVLLDLLFGRNTIGYLLPKEFLNDLIRRKKGHYLYLIADVVADAFINVDDPLLIVSMDNGIPRLHAPCALFVDLSRSREEIMSILFPNKNTHSGWTSNKVGIEVSSSNASPDANFNVNMQGGTANELGSYGYHI</sequence>